<dbReference type="RefSeq" id="WP_274354099.1">
    <property type="nucleotide sequence ID" value="NZ_JAQZSM010000034.1"/>
</dbReference>
<dbReference type="Proteomes" id="UP001431784">
    <property type="component" value="Unassembled WGS sequence"/>
</dbReference>
<keyword evidence="2" id="KW-1185">Reference proteome</keyword>
<accession>A0ABT5TFH0</accession>
<comment type="caution">
    <text evidence="1">The sequence shown here is derived from an EMBL/GenBank/DDBJ whole genome shotgun (WGS) entry which is preliminary data.</text>
</comment>
<protein>
    <submittedName>
        <fullName evidence="1">Uncharacterized protein</fullName>
    </submittedName>
</protein>
<evidence type="ECO:0000313" key="1">
    <source>
        <dbReference type="EMBL" id="MDD7973430.1"/>
    </source>
</evidence>
<gene>
    <name evidence="1" type="ORF">PUT78_20405</name>
</gene>
<reference evidence="1" key="1">
    <citation type="submission" date="2023-02" db="EMBL/GenBank/DDBJ databases">
        <title>Description of Roseinatronobacter alkalisoli sp. nov., an alkaliphilic bacerium isolated from soda soil.</title>
        <authorList>
            <person name="Wei W."/>
        </authorList>
    </citation>
    <scope>NUCLEOTIDE SEQUENCE</scope>
    <source>
        <strain evidence="1">HJB301</strain>
    </source>
</reference>
<evidence type="ECO:0000313" key="2">
    <source>
        <dbReference type="Proteomes" id="UP001431784"/>
    </source>
</evidence>
<name>A0ABT5TFH0_9RHOB</name>
<organism evidence="1 2">
    <name type="scientific">Roseinatronobacter alkalisoli</name>
    <dbReference type="NCBI Taxonomy" id="3028235"/>
    <lineage>
        <taxon>Bacteria</taxon>
        <taxon>Pseudomonadati</taxon>
        <taxon>Pseudomonadota</taxon>
        <taxon>Alphaproteobacteria</taxon>
        <taxon>Rhodobacterales</taxon>
        <taxon>Paracoccaceae</taxon>
        <taxon>Roseinatronobacter</taxon>
    </lineage>
</organism>
<sequence length="140" mass="16232">MPRDVKVSLALLRRAWEDTTQTSTQIAERFGMSRRTLGKIAKAQGWMKRSRRNVRVKLTPDMVKPMWDFGLISQDIGAYLGVTHHAVNTLAYRHGWRRGKGWHNTGRRTLSEWCEVQLRKAMEQAAKADQDAARRLMRGR</sequence>
<dbReference type="EMBL" id="JAQZSM010000034">
    <property type="protein sequence ID" value="MDD7973430.1"/>
    <property type="molecule type" value="Genomic_DNA"/>
</dbReference>
<proteinExistence type="predicted"/>